<name>A0A914CZI5_9BILA</name>
<keyword evidence="6" id="KW-0677">Repeat</keyword>
<dbReference type="GO" id="GO:0005788">
    <property type="term" value="C:endoplasmic reticulum lumen"/>
    <property type="evidence" value="ECO:0007669"/>
    <property type="project" value="UniProtKB-SubCell"/>
</dbReference>
<keyword evidence="5 11" id="KW-0732">Signal</keyword>
<dbReference type="Pfam" id="PF00085">
    <property type="entry name" value="Thioredoxin"/>
    <property type="match status" value="1"/>
</dbReference>
<dbReference type="FunFam" id="3.40.30.10:FF:000023">
    <property type="entry name" value="Protein disulfide-isomerase"/>
    <property type="match status" value="1"/>
</dbReference>
<evidence type="ECO:0000313" key="14">
    <source>
        <dbReference type="WBParaSite" id="ACRNAN_scaffold16761.g12629.t1"/>
    </source>
</evidence>
<feature type="domain" description="Thioredoxin" evidence="12">
    <location>
        <begin position="12"/>
        <end position="135"/>
    </location>
</feature>
<keyword evidence="7" id="KW-0256">Endoplasmic reticulum</keyword>
<evidence type="ECO:0000256" key="8">
    <source>
        <dbReference type="ARBA" id="ARBA00023157"/>
    </source>
</evidence>
<evidence type="ECO:0000256" key="1">
    <source>
        <dbReference type="ARBA" id="ARBA00001182"/>
    </source>
</evidence>
<dbReference type="InterPro" id="IPR017937">
    <property type="entry name" value="Thioredoxin_CS"/>
</dbReference>
<evidence type="ECO:0000256" key="10">
    <source>
        <dbReference type="ARBA" id="ARBA00023284"/>
    </source>
</evidence>
<evidence type="ECO:0000313" key="13">
    <source>
        <dbReference type="Proteomes" id="UP000887540"/>
    </source>
</evidence>
<dbReference type="Gene3D" id="3.40.30.10">
    <property type="entry name" value="Glutaredoxin"/>
    <property type="match status" value="1"/>
</dbReference>
<dbReference type="PANTHER" id="PTHR18929">
    <property type="entry name" value="PROTEIN DISULFIDE ISOMERASE"/>
    <property type="match status" value="1"/>
</dbReference>
<dbReference type="AlphaFoldDB" id="A0A914CZI5"/>
<feature type="signal peptide" evidence="11">
    <location>
        <begin position="1"/>
        <end position="20"/>
    </location>
</feature>
<dbReference type="PANTHER" id="PTHR18929:SF240">
    <property type="entry name" value="PROTEIN DISULFIDE-ISOMERASE"/>
    <property type="match status" value="1"/>
</dbReference>
<evidence type="ECO:0000256" key="7">
    <source>
        <dbReference type="ARBA" id="ARBA00022824"/>
    </source>
</evidence>
<sequence length="152" mass="17382">MLPIFHKLFLCALFIYGIQATIEIETEGNVLVLTNDNFDDAVDEHNFILVEFYSPWCGHCTDFAPKYAKAATQLKREGSAIKLGKVDVTVHSELADYYGVRYTPTLVFFKNGNSEEYRGNLDAASIVAWLKRKTGQPVFLRRYGTRRVGWDY</sequence>
<keyword evidence="13" id="KW-1185">Reference proteome</keyword>
<evidence type="ECO:0000256" key="9">
    <source>
        <dbReference type="ARBA" id="ARBA00023235"/>
    </source>
</evidence>
<dbReference type="InterPro" id="IPR013766">
    <property type="entry name" value="Thioredoxin_domain"/>
</dbReference>
<evidence type="ECO:0000256" key="11">
    <source>
        <dbReference type="SAM" id="SignalP"/>
    </source>
</evidence>
<dbReference type="GO" id="GO:0003756">
    <property type="term" value="F:protein disulfide isomerase activity"/>
    <property type="evidence" value="ECO:0007669"/>
    <property type="project" value="UniProtKB-EC"/>
</dbReference>
<comment type="catalytic activity">
    <reaction evidence="1">
        <text>Catalyzes the rearrangement of -S-S- bonds in proteins.</text>
        <dbReference type="EC" id="5.3.4.1"/>
    </reaction>
</comment>
<evidence type="ECO:0000256" key="3">
    <source>
        <dbReference type="ARBA" id="ARBA00006347"/>
    </source>
</evidence>
<dbReference type="CDD" id="cd02961">
    <property type="entry name" value="PDI_a_family"/>
    <property type="match status" value="1"/>
</dbReference>
<proteinExistence type="inferred from homology"/>
<evidence type="ECO:0000256" key="5">
    <source>
        <dbReference type="ARBA" id="ARBA00022729"/>
    </source>
</evidence>
<dbReference type="PROSITE" id="PS51352">
    <property type="entry name" value="THIOREDOXIN_2"/>
    <property type="match status" value="1"/>
</dbReference>
<dbReference type="EC" id="5.3.4.1" evidence="4"/>
<evidence type="ECO:0000259" key="12">
    <source>
        <dbReference type="PROSITE" id="PS51352"/>
    </source>
</evidence>
<dbReference type="GO" id="GO:0006457">
    <property type="term" value="P:protein folding"/>
    <property type="evidence" value="ECO:0007669"/>
    <property type="project" value="TreeGrafter"/>
</dbReference>
<accession>A0A914CZI5</accession>
<dbReference type="GO" id="GO:0034976">
    <property type="term" value="P:response to endoplasmic reticulum stress"/>
    <property type="evidence" value="ECO:0007669"/>
    <property type="project" value="TreeGrafter"/>
</dbReference>
<reference evidence="14" key="1">
    <citation type="submission" date="2022-11" db="UniProtKB">
        <authorList>
            <consortium name="WormBaseParasite"/>
        </authorList>
    </citation>
    <scope>IDENTIFICATION</scope>
</reference>
<evidence type="ECO:0000256" key="6">
    <source>
        <dbReference type="ARBA" id="ARBA00022737"/>
    </source>
</evidence>
<dbReference type="SUPFAM" id="SSF52833">
    <property type="entry name" value="Thioredoxin-like"/>
    <property type="match status" value="1"/>
</dbReference>
<organism evidence="13 14">
    <name type="scientific">Acrobeloides nanus</name>
    <dbReference type="NCBI Taxonomy" id="290746"/>
    <lineage>
        <taxon>Eukaryota</taxon>
        <taxon>Metazoa</taxon>
        <taxon>Ecdysozoa</taxon>
        <taxon>Nematoda</taxon>
        <taxon>Chromadorea</taxon>
        <taxon>Rhabditida</taxon>
        <taxon>Tylenchina</taxon>
        <taxon>Cephalobomorpha</taxon>
        <taxon>Cephaloboidea</taxon>
        <taxon>Cephalobidae</taxon>
        <taxon>Acrobeloides</taxon>
    </lineage>
</organism>
<dbReference type="PRINTS" id="PR00421">
    <property type="entry name" value="THIOREDOXIN"/>
</dbReference>
<keyword evidence="9" id="KW-0413">Isomerase</keyword>
<keyword evidence="8" id="KW-1015">Disulfide bond</keyword>
<dbReference type="PROSITE" id="PS00194">
    <property type="entry name" value="THIOREDOXIN_1"/>
    <property type="match status" value="1"/>
</dbReference>
<comment type="subcellular location">
    <subcellularLocation>
        <location evidence="2">Endoplasmic reticulum lumen</location>
    </subcellularLocation>
</comment>
<feature type="chain" id="PRO_5036987443" description="protein disulfide-isomerase" evidence="11">
    <location>
        <begin position="21"/>
        <end position="152"/>
    </location>
</feature>
<dbReference type="WBParaSite" id="ACRNAN_scaffold16761.g12629.t1">
    <property type="protein sequence ID" value="ACRNAN_scaffold16761.g12629.t1"/>
    <property type="gene ID" value="ACRNAN_scaffold16761.g12629"/>
</dbReference>
<evidence type="ECO:0000256" key="4">
    <source>
        <dbReference type="ARBA" id="ARBA00012723"/>
    </source>
</evidence>
<dbReference type="InterPro" id="IPR036249">
    <property type="entry name" value="Thioredoxin-like_sf"/>
</dbReference>
<evidence type="ECO:0000256" key="2">
    <source>
        <dbReference type="ARBA" id="ARBA00004319"/>
    </source>
</evidence>
<protein>
    <recommendedName>
        <fullName evidence="4">protein disulfide-isomerase</fullName>
        <ecNumber evidence="4">5.3.4.1</ecNumber>
    </recommendedName>
</protein>
<keyword evidence="10" id="KW-0676">Redox-active center</keyword>
<dbReference type="GO" id="GO:0003810">
    <property type="term" value="F:protein-glutamine gamma-glutamyltransferase activity"/>
    <property type="evidence" value="ECO:0007669"/>
    <property type="project" value="UniProtKB-ARBA"/>
</dbReference>
<comment type="similarity">
    <text evidence="3">Belongs to the protein disulfide isomerase family.</text>
</comment>
<dbReference type="Proteomes" id="UP000887540">
    <property type="component" value="Unplaced"/>
</dbReference>